<evidence type="ECO:0000313" key="2">
    <source>
        <dbReference type="Proteomes" id="UP000887229"/>
    </source>
</evidence>
<dbReference type="AlphaFoldDB" id="A0A9P8CMU3"/>
<dbReference type="OrthoDB" id="3880401at2759"/>
<dbReference type="EMBL" id="MU251262">
    <property type="protein sequence ID" value="KAG9252375.1"/>
    <property type="molecule type" value="Genomic_DNA"/>
</dbReference>
<dbReference type="GeneID" id="70289162"/>
<reference evidence="1" key="1">
    <citation type="journal article" date="2021" name="IMA Fungus">
        <title>Genomic characterization of three marine fungi, including Emericellopsis atlantica sp. nov. with signatures of a generalist lifestyle and marine biomass degradation.</title>
        <authorList>
            <person name="Hagestad O.C."/>
            <person name="Hou L."/>
            <person name="Andersen J.H."/>
            <person name="Hansen E.H."/>
            <person name="Altermark B."/>
            <person name="Li C."/>
            <person name="Kuhnert E."/>
            <person name="Cox R.J."/>
            <person name="Crous P.W."/>
            <person name="Spatafora J.W."/>
            <person name="Lail K."/>
            <person name="Amirebrahimi M."/>
            <person name="Lipzen A."/>
            <person name="Pangilinan J."/>
            <person name="Andreopoulos W."/>
            <person name="Hayes R.D."/>
            <person name="Ng V."/>
            <person name="Grigoriev I.V."/>
            <person name="Jackson S.A."/>
            <person name="Sutton T.D.S."/>
            <person name="Dobson A.D.W."/>
            <person name="Rama T."/>
        </authorList>
    </citation>
    <scope>NUCLEOTIDE SEQUENCE</scope>
    <source>
        <strain evidence="1">TS7</strain>
    </source>
</reference>
<dbReference type="RefSeq" id="XP_046116299.1">
    <property type="nucleotide sequence ID" value="XM_046258259.1"/>
</dbReference>
<sequence>MPGATKEDQSQVPELLYHTYLRVNSGEPGSPKAIPDVYVLATYGTLNAAKQFALGAISTLGYSRDDFDLYEERPKNTEQWEHGDGVLVYAKAPAGHEFIVGIDTKPNTGDLKATSEGSLILPDGADHLHYILQTMVDYNTDRKANTEIEGAYTRRNDAIEAAKRCLLDEDQTEADFAQFDTRESLNLKTEADWPFGENVLVHAIKPTGENYFVSVGTPPEANIKHGKKEQKQKQ</sequence>
<evidence type="ECO:0000313" key="1">
    <source>
        <dbReference type="EMBL" id="KAG9252375.1"/>
    </source>
</evidence>
<gene>
    <name evidence="1" type="ORF">F5Z01DRAFT_224773</name>
</gene>
<organism evidence="1 2">
    <name type="scientific">Emericellopsis atlantica</name>
    <dbReference type="NCBI Taxonomy" id="2614577"/>
    <lineage>
        <taxon>Eukaryota</taxon>
        <taxon>Fungi</taxon>
        <taxon>Dikarya</taxon>
        <taxon>Ascomycota</taxon>
        <taxon>Pezizomycotina</taxon>
        <taxon>Sordariomycetes</taxon>
        <taxon>Hypocreomycetidae</taxon>
        <taxon>Hypocreales</taxon>
        <taxon>Bionectriaceae</taxon>
        <taxon>Emericellopsis</taxon>
    </lineage>
</organism>
<name>A0A9P8CMU3_9HYPO</name>
<dbReference type="Proteomes" id="UP000887229">
    <property type="component" value="Unassembled WGS sequence"/>
</dbReference>
<comment type="caution">
    <text evidence="1">The sequence shown here is derived from an EMBL/GenBank/DDBJ whole genome shotgun (WGS) entry which is preliminary data.</text>
</comment>
<protein>
    <submittedName>
        <fullName evidence="1">Uncharacterized protein</fullName>
    </submittedName>
</protein>
<keyword evidence="2" id="KW-1185">Reference proteome</keyword>
<accession>A0A9P8CMU3</accession>
<proteinExistence type="predicted"/>